<dbReference type="OrthoDB" id="9800966at2"/>
<dbReference type="SUPFAM" id="SSF46785">
    <property type="entry name" value="Winged helix' DNA-binding domain"/>
    <property type="match status" value="1"/>
</dbReference>
<evidence type="ECO:0000313" key="6">
    <source>
        <dbReference type="Proteomes" id="UP000292886"/>
    </source>
</evidence>
<dbReference type="InterPro" id="IPR002577">
    <property type="entry name" value="HTH_HxlR"/>
</dbReference>
<dbReference type="Gene3D" id="1.10.10.10">
    <property type="entry name" value="Winged helix-like DNA-binding domain superfamily/Winged helix DNA-binding domain"/>
    <property type="match status" value="1"/>
</dbReference>
<dbReference type="KEGG" id="wei:EQG49_10995"/>
<gene>
    <name evidence="5" type="ORF">EQG49_10995</name>
</gene>
<feature type="domain" description="HTH hxlR-type" evidence="4">
    <location>
        <begin position="12"/>
        <end position="111"/>
    </location>
</feature>
<evidence type="ECO:0000256" key="2">
    <source>
        <dbReference type="ARBA" id="ARBA00023125"/>
    </source>
</evidence>
<dbReference type="Proteomes" id="UP000292886">
    <property type="component" value="Chromosome"/>
</dbReference>
<keyword evidence="2" id="KW-0238">DNA-binding</keyword>
<dbReference type="Pfam" id="PF01638">
    <property type="entry name" value="HxlR"/>
    <property type="match status" value="1"/>
</dbReference>
<dbReference type="RefSeq" id="WP_133364010.1">
    <property type="nucleotide sequence ID" value="NZ_CP037940.1"/>
</dbReference>
<evidence type="ECO:0000256" key="1">
    <source>
        <dbReference type="ARBA" id="ARBA00023015"/>
    </source>
</evidence>
<name>A0A4P6YVZ6_9LACO</name>
<organism evidence="5 6">
    <name type="scientific">Periweissella cryptocerci</name>
    <dbReference type="NCBI Taxonomy" id="2506420"/>
    <lineage>
        <taxon>Bacteria</taxon>
        <taxon>Bacillati</taxon>
        <taxon>Bacillota</taxon>
        <taxon>Bacilli</taxon>
        <taxon>Lactobacillales</taxon>
        <taxon>Lactobacillaceae</taxon>
        <taxon>Periweissella</taxon>
    </lineage>
</organism>
<keyword evidence="3" id="KW-0804">Transcription</keyword>
<accession>A0A4P6YVZ6</accession>
<dbReference type="InterPro" id="IPR036390">
    <property type="entry name" value="WH_DNA-bd_sf"/>
</dbReference>
<proteinExistence type="predicted"/>
<evidence type="ECO:0000256" key="3">
    <source>
        <dbReference type="ARBA" id="ARBA00023163"/>
    </source>
</evidence>
<dbReference type="PANTHER" id="PTHR33204:SF37">
    <property type="entry name" value="HTH-TYPE TRANSCRIPTIONAL REGULATOR YODB"/>
    <property type="match status" value="1"/>
</dbReference>
<dbReference type="PANTHER" id="PTHR33204">
    <property type="entry name" value="TRANSCRIPTIONAL REGULATOR, MARR FAMILY"/>
    <property type="match status" value="1"/>
</dbReference>
<reference evidence="6" key="1">
    <citation type="submission" date="2019-03" db="EMBL/GenBank/DDBJ databases">
        <title>Weissella sp. 26KH-42 Genome sequencing.</title>
        <authorList>
            <person name="Heo J."/>
            <person name="Kim S.-J."/>
            <person name="Kim J.-S."/>
            <person name="Hong S.-B."/>
            <person name="Kwon S.-W."/>
        </authorList>
    </citation>
    <scope>NUCLEOTIDE SEQUENCE [LARGE SCALE GENOMIC DNA]</scope>
    <source>
        <strain evidence="6">26KH-42</strain>
    </source>
</reference>
<evidence type="ECO:0000313" key="5">
    <source>
        <dbReference type="EMBL" id="QBO36933.1"/>
    </source>
</evidence>
<dbReference type="GO" id="GO:0003677">
    <property type="term" value="F:DNA binding"/>
    <property type="evidence" value="ECO:0007669"/>
    <property type="project" value="UniProtKB-KW"/>
</dbReference>
<dbReference type="AlphaFoldDB" id="A0A4P6YVZ6"/>
<sequence length="111" mass="12642">MENVTKDGLSLCPKFAKTFEILGRKWNGMIIEVLLNNGVSRFKDLAAAVQNCSDRVLVERLKELEEEGIVERRTYEDSALINYALTERGTAMRSMMDAIHEWADQTYAQAI</sequence>
<keyword evidence="6" id="KW-1185">Reference proteome</keyword>
<dbReference type="PROSITE" id="PS51118">
    <property type="entry name" value="HTH_HXLR"/>
    <property type="match status" value="1"/>
</dbReference>
<dbReference type="InterPro" id="IPR036388">
    <property type="entry name" value="WH-like_DNA-bd_sf"/>
</dbReference>
<evidence type="ECO:0000259" key="4">
    <source>
        <dbReference type="PROSITE" id="PS51118"/>
    </source>
</evidence>
<protein>
    <submittedName>
        <fullName evidence="5">Transcriptional regulator</fullName>
    </submittedName>
</protein>
<dbReference type="EMBL" id="CP037940">
    <property type="protein sequence ID" value="QBO36933.1"/>
    <property type="molecule type" value="Genomic_DNA"/>
</dbReference>
<keyword evidence="1" id="KW-0805">Transcription regulation</keyword>